<dbReference type="SUPFAM" id="SSF58087">
    <property type="entry name" value="Variant surface glycoprotein (N-terminal domain)"/>
    <property type="match status" value="1"/>
</dbReference>
<feature type="region of interest" description="Disordered" evidence="7">
    <location>
        <begin position="103"/>
        <end position="132"/>
    </location>
</feature>
<keyword evidence="2" id="KW-1003">Cell membrane</keyword>
<keyword evidence="3" id="KW-0336">GPI-anchor</keyword>
<evidence type="ECO:0000259" key="8">
    <source>
        <dbReference type="Pfam" id="PF00913"/>
    </source>
</evidence>
<evidence type="ECO:0000256" key="4">
    <source>
        <dbReference type="ARBA" id="ARBA00023136"/>
    </source>
</evidence>
<feature type="compositionally biased region" description="Polar residues" evidence="7">
    <location>
        <begin position="186"/>
        <end position="197"/>
    </location>
</feature>
<sequence>MIYEARAQTLKLLQSKTASAVTTASRCVQLAGRIDEAATMLLATKSSNNVPCVSSGANLAAGARADIDVAPCEKEAGQDQAMVSVEPADISIDIEAKFKQTARGATSSGSSGTTCKVLQRTGAGNPGLPNDNANFKIMGRLLETRRPRHRTAVERGGGRMASRRTNIRSRRRGRKGVYEWTDNPRNHQQQANRPSLR</sequence>
<dbReference type="Proteomes" id="UP000195570">
    <property type="component" value="Unassembled WGS sequence"/>
</dbReference>
<dbReference type="GO" id="GO:0005886">
    <property type="term" value="C:plasma membrane"/>
    <property type="evidence" value="ECO:0007669"/>
    <property type="project" value="UniProtKB-SubCell"/>
</dbReference>
<dbReference type="GeneID" id="92381877"/>
<protein>
    <submittedName>
        <fullName evidence="9">Trypanosome variant surface glycoprotein (A-type), putative</fullName>
    </submittedName>
</protein>
<dbReference type="Gene3D" id="3.90.150.10">
    <property type="entry name" value="Variant Surface Glycoprotein, subunit A domain 1"/>
    <property type="match status" value="1"/>
</dbReference>
<feature type="region of interest" description="Disordered" evidence="7">
    <location>
        <begin position="150"/>
        <end position="197"/>
    </location>
</feature>
<organism evidence="9 10">
    <name type="scientific">Trypanosoma equiperdum</name>
    <dbReference type="NCBI Taxonomy" id="5694"/>
    <lineage>
        <taxon>Eukaryota</taxon>
        <taxon>Discoba</taxon>
        <taxon>Euglenozoa</taxon>
        <taxon>Kinetoplastea</taxon>
        <taxon>Metakinetoplastina</taxon>
        <taxon>Trypanosomatida</taxon>
        <taxon>Trypanosomatidae</taxon>
        <taxon>Trypanosoma</taxon>
    </lineage>
</organism>
<keyword evidence="6" id="KW-0449">Lipoprotein</keyword>
<evidence type="ECO:0000256" key="5">
    <source>
        <dbReference type="ARBA" id="ARBA00023180"/>
    </source>
</evidence>
<dbReference type="GO" id="GO:0042783">
    <property type="term" value="P:symbiont-mediated evasion of host immune response"/>
    <property type="evidence" value="ECO:0007669"/>
    <property type="project" value="InterPro"/>
</dbReference>
<dbReference type="VEuPathDB" id="TriTrypDB:TEOVI_000794300"/>
<keyword evidence="5" id="KW-0325">Glycoprotein</keyword>
<evidence type="ECO:0000256" key="2">
    <source>
        <dbReference type="ARBA" id="ARBA00022475"/>
    </source>
</evidence>
<name>A0A1G4I2P7_TRYEQ</name>
<evidence type="ECO:0000256" key="6">
    <source>
        <dbReference type="ARBA" id="ARBA00023288"/>
    </source>
</evidence>
<evidence type="ECO:0000256" key="3">
    <source>
        <dbReference type="ARBA" id="ARBA00022622"/>
    </source>
</evidence>
<gene>
    <name evidence="9" type="ORF">TEOVI_000794300</name>
</gene>
<keyword evidence="4" id="KW-0472">Membrane</keyword>
<evidence type="ECO:0000313" key="9">
    <source>
        <dbReference type="EMBL" id="SCU65993.1"/>
    </source>
</evidence>
<dbReference type="Pfam" id="PF00913">
    <property type="entry name" value="Trypan_glycop"/>
    <property type="match status" value="1"/>
</dbReference>
<dbReference type="GO" id="GO:0098552">
    <property type="term" value="C:side of membrane"/>
    <property type="evidence" value="ECO:0007669"/>
    <property type="project" value="UniProtKB-KW"/>
</dbReference>
<dbReference type="InterPro" id="IPR001812">
    <property type="entry name" value="Trypano_VSG_A_N_dom"/>
</dbReference>
<evidence type="ECO:0000256" key="7">
    <source>
        <dbReference type="SAM" id="MobiDB-lite"/>
    </source>
</evidence>
<dbReference type="AlphaFoldDB" id="A0A1G4I2P7"/>
<dbReference type="RefSeq" id="XP_067077497.1">
    <property type="nucleotide sequence ID" value="XM_067221396.1"/>
</dbReference>
<feature type="compositionally biased region" description="Basic residues" evidence="7">
    <location>
        <begin position="161"/>
        <end position="175"/>
    </location>
</feature>
<dbReference type="EMBL" id="CZPT02000475">
    <property type="protein sequence ID" value="SCU65993.1"/>
    <property type="molecule type" value="Genomic_DNA"/>
</dbReference>
<comment type="caution">
    <text evidence="9">The sequence shown here is derived from an EMBL/GenBank/DDBJ whole genome shotgun (WGS) entry which is preliminary data.</text>
</comment>
<proteinExistence type="predicted"/>
<evidence type="ECO:0000256" key="1">
    <source>
        <dbReference type="ARBA" id="ARBA00004609"/>
    </source>
</evidence>
<reference evidence="9" key="1">
    <citation type="submission" date="2016-09" db="EMBL/GenBank/DDBJ databases">
        <authorList>
            <person name="Hebert L."/>
            <person name="Moumen B."/>
        </authorList>
    </citation>
    <scope>NUCLEOTIDE SEQUENCE [LARGE SCALE GENOMIC DNA]</scope>
    <source>
        <strain evidence="9">OVI</strain>
    </source>
</reference>
<evidence type="ECO:0000313" key="10">
    <source>
        <dbReference type="Proteomes" id="UP000195570"/>
    </source>
</evidence>
<comment type="subcellular location">
    <subcellularLocation>
        <location evidence="1">Cell membrane</location>
        <topology evidence="1">Lipid-anchor</topology>
        <topology evidence="1">GPI-anchor</topology>
    </subcellularLocation>
</comment>
<accession>A0A1G4I2P7</accession>
<feature type="compositionally biased region" description="Low complexity" evidence="7">
    <location>
        <begin position="103"/>
        <end position="114"/>
    </location>
</feature>
<keyword evidence="10" id="KW-1185">Reference proteome</keyword>
<feature type="domain" description="Trypanosome variant surface glycoprotein A-type N-terminal" evidence="8">
    <location>
        <begin position="5"/>
        <end position="135"/>
    </location>
</feature>